<feature type="domain" description="Schizont-infected cell agglutination extracellular beta" evidence="2">
    <location>
        <begin position="913"/>
        <end position="1104"/>
    </location>
</feature>
<dbReference type="EMBL" id="CWHQ02000025">
    <property type="protein sequence ID" value="SBO27113.1"/>
    <property type="molecule type" value="Genomic_DNA"/>
</dbReference>
<evidence type="ECO:0000313" key="5">
    <source>
        <dbReference type="Proteomes" id="UP000182128"/>
    </source>
</evidence>
<sequence length="1305" mass="144427">MWDDVGAELSSLLNDMKSNRDKITDHCNQDSNGQNWEAGAAGGANKVACQLVAAGLQHISGIQRNYTTKGSDQEKNPYDNQEFKQFASCLMLNSVVREMKRRSMICDISEGIETAFSKAGAIKEAKCRNGKPCFVCKLEDNYDDCTINNGKSTVNVKDKLNELDKKNTGQVNTALTDITTTPGNKGSLCSRLQCLASRVQAEALKKSNPNAKEFWEKEVKDLWTELSTAITGTNANDTSNGCGTMDDVSATGTGGRSATNPERKACNYLHAGLKKLYDMTTGSSTTSTTSSSGDEKILDKNPLLKQTVGCLLLHAYAKQMKSDAKCLVESGIKKAFEKAGTCNSVGSSRTEPCVPCEWNEEILTTCQITLNGTEQTPVKEKLTHVQEKINTTSSSTTKNNINLTPSLCDQLQCAAPKWFENQNKQVQSGGATTNKTWCDFWNDGVKKSLQAMFNDIATEGKNNPTSMTIAPTCKNFGDGNDDSVERKACNHIAAGLQHIKGITGSSNGVVQSNDQYKHLLARAAACIALNMYADQIREKSKDKCPIDESKIQRMFNFWNAINNNSCLTSASRANNKDCFVCKRLQGSDFADCKLSVSNTLVDTTSSPQSGTCNNDSTKVTIQVDGLLKKDDKSIPEVNKTLSTINEMNTFCSELQCAAKQYHKNKHNGGQFKTTLSWDTLSTINEMNTFCSRMQCAAKQYYVKVKGPGANSTNVSWDEISGVVDEQLKKLLEDITNEGKWNDVSTYCDKVGLLTDNDGEKRAKQKACKLFALGLKHISSITEDKSKADGPLKRTMMCAALNLYADQLIEKSTKQCPLDDKKLGEAIDHAFDNSKTIMNGGTSCKTGSGTNSCFICQRQHTFPPCQIGKDKIGEKMNQLITDDDNNKTSTTNSNTNNTTPTMDKTLEEINKIETFCTQVQCAIKQKLRRKNKLSNGTEPSWKNIEEDATKELKELLEYMSQSKNQEKVNQYCKDNEDKWNKIGHKEGRTNKAACLLFASGLKHIYTHDNGRVNGRVDGRVNGPSFGQTMGCLFLKEYAKQLQTMANEKKKGHSWVHPLCDIEDGITYAFGKSGDIMNAPSQCNKDVPNSCFECKWDKNDYDNCSIGTEEVNSKVKPLLQSNENHMQQTLENTVCPILLTDLLTPFLPLAPVSIGLSAMAYYLWKYFGPLGKGGPRFRRSPTEIPGPSVQEQVHDHVDEAGPHEYRLVKERKPRSAPTRTKRSGPVNRRTIIEIHFEVLDECQKGDTQFNQKDFLELLVEEFMGSEFMEVEQFPKENVLMEGVPMESVPMELVPIEEVPSLGSGLLV</sequence>
<reference evidence="5" key="1">
    <citation type="submission" date="2016-05" db="EMBL/GenBank/DDBJ databases">
        <authorList>
            <person name="Sharaf H."/>
        </authorList>
    </citation>
    <scope>NUCLEOTIDE SEQUENCE [LARGE SCALE GENOMIC DNA]</scope>
    <source>
        <strain evidence="5">H</strain>
    </source>
</reference>
<name>A0A1A7VYB0_PLAKH</name>
<feature type="domain" description="Schizont-infected cell agglutination C-terminal" evidence="3">
    <location>
        <begin position="1163"/>
        <end position="1303"/>
    </location>
</feature>
<feature type="compositionally biased region" description="Low complexity" evidence="1">
    <location>
        <begin position="886"/>
        <end position="900"/>
    </location>
</feature>
<feature type="domain" description="Schizont-infected cell agglutination extracellular beta" evidence="2">
    <location>
        <begin position="688"/>
        <end position="866"/>
    </location>
</feature>
<accession>A0A1A7VYB0</accession>
<evidence type="ECO:0000259" key="3">
    <source>
        <dbReference type="Pfam" id="PF12879"/>
    </source>
</evidence>
<feature type="region of interest" description="Disordered" evidence="1">
    <location>
        <begin position="880"/>
        <end position="901"/>
    </location>
</feature>
<dbReference type="InterPro" id="IPR024288">
    <property type="entry name" value="SICA_C"/>
</dbReference>
<evidence type="ECO:0000313" key="4">
    <source>
        <dbReference type="EMBL" id="SBO27113.1"/>
    </source>
</evidence>
<feature type="domain" description="Schizont-infected cell agglutination extracellular beta" evidence="2">
    <location>
        <begin position="3"/>
        <end position="147"/>
    </location>
</feature>
<feature type="domain" description="Schizont-infected cell agglutination extracellular beta" evidence="2">
    <location>
        <begin position="187"/>
        <end position="368"/>
    </location>
</feature>
<dbReference type="InterPro" id="IPR024285">
    <property type="entry name" value="SICA_extracell_b"/>
</dbReference>
<gene>
    <name evidence="4" type="ORF">PKNA1_C2_0814200</name>
</gene>
<dbReference type="Pfam" id="PF12879">
    <property type="entry name" value="SICA_C"/>
    <property type="match status" value="1"/>
</dbReference>
<dbReference type="Proteomes" id="UP000182128">
    <property type="component" value="Unassembled WGS sequence"/>
</dbReference>
<proteinExistence type="predicted"/>
<dbReference type="Pfam" id="PF12878">
    <property type="entry name" value="SICA_beta"/>
    <property type="match status" value="5"/>
</dbReference>
<evidence type="ECO:0000259" key="2">
    <source>
        <dbReference type="Pfam" id="PF12878"/>
    </source>
</evidence>
<protein>
    <submittedName>
        <fullName evidence="4">SICAvar, type II</fullName>
    </submittedName>
</protein>
<organism evidence="4 5">
    <name type="scientific">Plasmodium knowlesi (strain H)</name>
    <dbReference type="NCBI Taxonomy" id="5851"/>
    <lineage>
        <taxon>Eukaryota</taxon>
        <taxon>Sar</taxon>
        <taxon>Alveolata</taxon>
        <taxon>Apicomplexa</taxon>
        <taxon>Aconoidasida</taxon>
        <taxon>Haemosporida</taxon>
        <taxon>Plasmodiidae</taxon>
        <taxon>Plasmodium</taxon>
        <taxon>Plasmodium (Plasmodium)</taxon>
    </lineage>
</organism>
<evidence type="ECO:0000256" key="1">
    <source>
        <dbReference type="SAM" id="MobiDB-lite"/>
    </source>
</evidence>
<feature type="domain" description="Schizont-infected cell agglutination extracellular beta" evidence="2">
    <location>
        <begin position="406"/>
        <end position="593"/>
    </location>
</feature>